<dbReference type="OrthoDB" id="2802411at2759"/>
<evidence type="ECO:0000256" key="3">
    <source>
        <dbReference type="ARBA" id="ARBA00022692"/>
    </source>
</evidence>
<protein>
    <recommendedName>
        <fullName evidence="9">Plasma membrane proteolipid 3</fullName>
    </recommendedName>
</protein>
<evidence type="ECO:0000256" key="2">
    <source>
        <dbReference type="ARBA" id="ARBA00009530"/>
    </source>
</evidence>
<evidence type="ECO:0000256" key="6">
    <source>
        <dbReference type="SAM" id="Phobius"/>
    </source>
</evidence>
<feature type="transmembrane region" description="Helical" evidence="6">
    <location>
        <begin position="35"/>
        <end position="57"/>
    </location>
</feature>
<dbReference type="Proteomes" id="UP000053599">
    <property type="component" value="Unassembled WGS sequence"/>
</dbReference>
<gene>
    <name evidence="7" type="ORF">PV11_04448</name>
</gene>
<evidence type="ECO:0000313" key="8">
    <source>
        <dbReference type="Proteomes" id="UP000053599"/>
    </source>
</evidence>
<evidence type="ECO:0008006" key="9">
    <source>
        <dbReference type="Google" id="ProtNLM"/>
    </source>
</evidence>
<proteinExistence type="inferred from homology"/>
<feature type="transmembrane region" description="Helical" evidence="6">
    <location>
        <begin position="12"/>
        <end position="29"/>
    </location>
</feature>
<dbReference type="PANTHER" id="PTHR21659">
    <property type="entry name" value="HYDROPHOBIC PROTEIN RCI2 LOW TEMPERATURE AND SALT RESPONSIVE PROTEIN LTI6 -RELATED"/>
    <property type="match status" value="1"/>
</dbReference>
<dbReference type="PROSITE" id="PS01309">
    <property type="entry name" value="UPF0057"/>
    <property type="match status" value="1"/>
</dbReference>
<reference evidence="7 8" key="1">
    <citation type="submission" date="2015-01" db="EMBL/GenBank/DDBJ databases">
        <title>The Genome Sequence of Exophiala sideris CBS121828.</title>
        <authorList>
            <consortium name="The Broad Institute Genomics Platform"/>
            <person name="Cuomo C."/>
            <person name="de Hoog S."/>
            <person name="Gorbushina A."/>
            <person name="Stielow B."/>
            <person name="Teixiera M."/>
            <person name="Abouelleil A."/>
            <person name="Chapman S.B."/>
            <person name="Priest M."/>
            <person name="Young S.K."/>
            <person name="Wortman J."/>
            <person name="Nusbaum C."/>
            <person name="Birren B."/>
        </authorList>
    </citation>
    <scope>NUCLEOTIDE SEQUENCE [LARGE SCALE GENOMIC DNA]</scope>
    <source>
        <strain evidence="7 8">CBS 121828</strain>
    </source>
</reference>
<dbReference type="STRING" id="1016849.A0A0D1YMK1"/>
<dbReference type="PANTHER" id="PTHR21659:SF112">
    <property type="entry name" value="PROTEIN SNA2-RELATED"/>
    <property type="match status" value="1"/>
</dbReference>
<evidence type="ECO:0000256" key="1">
    <source>
        <dbReference type="ARBA" id="ARBA00004370"/>
    </source>
</evidence>
<dbReference type="GO" id="GO:0016020">
    <property type="term" value="C:membrane"/>
    <property type="evidence" value="ECO:0007669"/>
    <property type="project" value="UniProtKB-SubCell"/>
</dbReference>
<sequence length="74" mass="8179">MARAASSTSDVLLYFLAIFLPPLAVFLKTGCDSNFFINILLTILGWLPGCIHAWWVITKYERPAAAPIATTTTY</sequence>
<comment type="subcellular location">
    <subcellularLocation>
        <location evidence="1">Membrane</location>
    </subcellularLocation>
</comment>
<dbReference type="AlphaFoldDB" id="A0A0D1YMK1"/>
<dbReference type="HOGENOM" id="CLU_107649_4_0_1"/>
<evidence type="ECO:0000313" key="7">
    <source>
        <dbReference type="EMBL" id="KIV82329.1"/>
    </source>
</evidence>
<comment type="similarity">
    <text evidence="2">Belongs to the UPF0057 (PMP3) family.</text>
</comment>
<dbReference type="EMBL" id="KN846952">
    <property type="protein sequence ID" value="KIV82329.1"/>
    <property type="molecule type" value="Genomic_DNA"/>
</dbReference>
<dbReference type="Pfam" id="PF01679">
    <property type="entry name" value="Pmp3"/>
    <property type="match status" value="1"/>
</dbReference>
<dbReference type="InterPro" id="IPR000612">
    <property type="entry name" value="PMP3"/>
</dbReference>
<name>A0A0D1YMK1_9EURO</name>
<organism evidence="7 8">
    <name type="scientific">Exophiala sideris</name>
    <dbReference type="NCBI Taxonomy" id="1016849"/>
    <lineage>
        <taxon>Eukaryota</taxon>
        <taxon>Fungi</taxon>
        <taxon>Dikarya</taxon>
        <taxon>Ascomycota</taxon>
        <taxon>Pezizomycotina</taxon>
        <taxon>Eurotiomycetes</taxon>
        <taxon>Chaetothyriomycetidae</taxon>
        <taxon>Chaetothyriales</taxon>
        <taxon>Herpotrichiellaceae</taxon>
        <taxon>Exophiala</taxon>
    </lineage>
</organism>
<accession>A0A0D1YMK1</accession>
<evidence type="ECO:0000256" key="4">
    <source>
        <dbReference type="ARBA" id="ARBA00022989"/>
    </source>
</evidence>
<keyword evidence="4 6" id="KW-1133">Transmembrane helix</keyword>
<evidence type="ECO:0000256" key="5">
    <source>
        <dbReference type="ARBA" id="ARBA00023136"/>
    </source>
</evidence>
<keyword evidence="3 6" id="KW-0812">Transmembrane</keyword>
<keyword evidence="5 6" id="KW-0472">Membrane</keyword>